<reference evidence="8" key="1">
    <citation type="submission" date="2022-08" db="UniProtKB">
        <authorList>
            <consortium name="EnsemblMetazoa"/>
        </authorList>
    </citation>
    <scope>IDENTIFICATION</scope>
    <source>
        <strain evidence="8">05x7-T-G4-1.051#20</strain>
    </source>
</reference>
<comment type="similarity">
    <text evidence="1">Belongs to the multicopper oxidase family.</text>
</comment>
<dbReference type="PANTHER" id="PTHR11709">
    <property type="entry name" value="MULTI-COPPER OXIDASE"/>
    <property type="match status" value="1"/>
</dbReference>
<protein>
    <submittedName>
        <fullName evidence="8">Uncharacterized protein</fullName>
    </submittedName>
</protein>
<dbReference type="Proteomes" id="UP000005408">
    <property type="component" value="Unassembled WGS sequence"/>
</dbReference>
<dbReference type="GO" id="GO:0005886">
    <property type="term" value="C:plasma membrane"/>
    <property type="evidence" value="ECO:0007669"/>
    <property type="project" value="TreeGrafter"/>
</dbReference>
<dbReference type="Pfam" id="PF07731">
    <property type="entry name" value="Cu-oxidase_2"/>
    <property type="match status" value="1"/>
</dbReference>
<dbReference type="InterPro" id="IPR045087">
    <property type="entry name" value="Cu-oxidase_fam"/>
</dbReference>
<dbReference type="GO" id="GO:0005507">
    <property type="term" value="F:copper ion binding"/>
    <property type="evidence" value="ECO:0007669"/>
    <property type="project" value="InterPro"/>
</dbReference>
<organism evidence="8 9">
    <name type="scientific">Magallana gigas</name>
    <name type="common">Pacific oyster</name>
    <name type="synonym">Crassostrea gigas</name>
    <dbReference type="NCBI Taxonomy" id="29159"/>
    <lineage>
        <taxon>Eukaryota</taxon>
        <taxon>Metazoa</taxon>
        <taxon>Spiralia</taxon>
        <taxon>Lophotrochozoa</taxon>
        <taxon>Mollusca</taxon>
        <taxon>Bivalvia</taxon>
        <taxon>Autobranchia</taxon>
        <taxon>Pteriomorphia</taxon>
        <taxon>Ostreida</taxon>
        <taxon>Ostreoidea</taxon>
        <taxon>Ostreidae</taxon>
        <taxon>Magallana</taxon>
    </lineage>
</organism>
<dbReference type="CDD" id="cd13884">
    <property type="entry name" value="CuRO_2_tcLCC_insect_like"/>
    <property type="match status" value="1"/>
</dbReference>
<evidence type="ECO:0000256" key="1">
    <source>
        <dbReference type="ARBA" id="ARBA00010609"/>
    </source>
</evidence>
<dbReference type="Gene3D" id="2.60.40.420">
    <property type="entry name" value="Cupredoxins - blue copper proteins"/>
    <property type="match status" value="3"/>
</dbReference>
<dbReference type="InterPro" id="IPR011707">
    <property type="entry name" value="Cu-oxidase-like_N"/>
</dbReference>
<dbReference type="InterPro" id="IPR033138">
    <property type="entry name" value="Cu_oxidase_CS"/>
</dbReference>
<evidence type="ECO:0000313" key="8">
    <source>
        <dbReference type="EnsemblMetazoa" id="G30502.1:cds"/>
    </source>
</evidence>
<dbReference type="Pfam" id="PF00394">
    <property type="entry name" value="Cu-oxidase"/>
    <property type="match status" value="1"/>
</dbReference>
<dbReference type="GO" id="GO:0006826">
    <property type="term" value="P:iron ion transport"/>
    <property type="evidence" value="ECO:0007669"/>
    <property type="project" value="TreeGrafter"/>
</dbReference>
<dbReference type="CDD" id="cd13858">
    <property type="entry name" value="CuRO_1_tcLCC2_insect_like"/>
    <property type="match status" value="1"/>
</dbReference>
<feature type="domain" description="Plastocyanin-like" evidence="6">
    <location>
        <begin position="521"/>
        <end position="675"/>
    </location>
</feature>
<dbReference type="PROSITE" id="PS00080">
    <property type="entry name" value="MULTICOPPER_OXIDASE2"/>
    <property type="match status" value="1"/>
</dbReference>
<dbReference type="PROSITE" id="PS00079">
    <property type="entry name" value="MULTICOPPER_OXIDASE1"/>
    <property type="match status" value="1"/>
</dbReference>
<evidence type="ECO:0000256" key="3">
    <source>
        <dbReference type="ARBA" id="ARBA00023002"/>
    </source>
</evidence>
<dbReference type="Pfam" id="PF07732">
    <property type="entry name" value="Cu-oxidase_3"/>
    <property type="match status" value="1"/>
</dbReference>
<evidence type="ECO:0000259" key="5">
    <source>
        <dbReference type="Pfam" id="PF00394"/>
    </source>
</evidence>
<dbReference type="InterPro" id="IPR001117">
    <property type="entry name" value="Cu-oxidase_2nd"/>
</dbReference>
<feature type="domain" description="Plastocyanin-like" evidence="7">
    <location>
        <begin position="133"/>
        <end position="238"/>
    </location>
</feature>
<evidence type="ECO:0000259" key="6">
    <source>
        <dbReference type="Pfam" id="PF07731"/>
    </source>
</evidence>
<dbReference type="SUPFAM" id="SSF49503">
    <property type="entry name" value="Cupredoxins"/>
    <property type="match status" value="3"/>
</dbReference>
<evidence type="ECO:0000256" key="2">
    <source>
        <dbReference type="ARBA" id="ARBA00022723"/>
    </source>
</evidence>
<name>A0A8W8LZL6_MAGGI</name>
<sequence>MGLHKVNVISHSGLSAYPQGGSLITLTCALDPRSSLNLQGRQGKMILGNGKALFVYLFTLVCLAKKSVAFVCNKHALVCETSLEITSQLTMFHETEKAVFPENGNLYRYDVTNTTTATPINIEEVITADGWEKQRVVVVANGTLPGPTITAYEDQMLVIHVINRLYSDTVSMHWHGLPQKETPYMDGVSFVTQCPINPGQTFTYKFRASPKGTYWYHSHAGAQRAKGLYGALIIRERNHPPIVRGVSEDFIMQVQDWNHDYDVDQAFLYSDAGVFLNRQEIKPSIALDGSKFSLWYAQSALINGKGRYYYDPNSGAHNEAPLEIFEVEQNRTYRFRLINAAAMYPYRISIDNHPLTVVASDGFYIKPLEVESVIVHPGERFDFLIHANESITNYMIRGHTLERNRRTIAEAVLHYKGAEEKCVRIDSNRQKCLQTNKCLVLNCPFRFYPNEENIECITMGEVRSDVSNNFPNASLSHLREYFLNFAFPGPEYTPDSINGVEFTFPTVSAISQPTDISNQCHYKDCGEQKVCSCTHSIDLNYNDAIHFVLLNMGKGKGWSHPIHLHGHSFEVLKMGYGNYNSTSGEFISQNADIDCQGGTTQEKSFCNSASWKDPTWKHGNVPGLNVVDPPKKDTVIVPSGGYVVVRITADNPGLWLLHCHIQLHSADGMSVLLNESFSRLPPVPEGFPKCGNFENNGTHSKRTEKEQYDKDVIKETIRKEKNDCLDAIHYCSEIKDVCVNVHLNDVRNTGCRKFCGLCSGSAPVAPQTYKSVIRTDPYLVPWLQNGIWN</sequence>
<dbReference type="PANTHER" id="PTHR11709:SF394">
    <property type="entry name" value="FI03373P-RELATED"/>
    <property type="match status" value="1"/>
</dbReference>
<dbReference type="AlphaFoldDB" id="A0A8W8LZL6"/>
<keyword evidence="4" id="KW-0186">Copper</keyword>
<keyword evidence="2" id="KW-0479">Metal-binding</keyword>
<dbReference type="InterPro" id="IPR008972">
    <property type="entry name" value="Cupredoxin"/>
</dbReference>
<dbReference type="EnsemblMetazoa" id="G30502.1">
    <property type="protein sequence ID" value="G30502.1:cds"/>
    <property type="gene ID" value="G30502"/>
</dbReference>
<proteinExistence type="inferred from homology"/>
<dbReference type="InterPro" id="IPR002355">
    <property type="entry name" value="Cu_oxidase_Cu_BS"/>
</dbReference>
<accession>A0A8W8LZL6</accession>
<keyword evidence="3" id="KW-0560">Oxidoreductase</keyword>
<keyword evidence="9" id="KW-1185">Reference proteome</keyword>
<dbReference type="GO" id="GO:0016491">
    <property type="term" value="F:oxidoreductase activity"/>
    <property type="evidence" value="ECO:0007669"/>
    <property type="project" value="UniProtKB-KW"/>
</dbReference>
<dbReference type="FunFam" id="2.60.40.420:FF:000045">
    <property type="entry name" value="Laccase 2"/>
    <property type="match status" value="1"/>
</dbReference>
<feature type="domain" description="Plastocyanin-like" evidence="5">
    <location>
        <begin position="297"/>
        <end position="418"/>
    </location>
</feature>
<dbReference type="InterPro" id="IPR011706">
    <property type="entry name" value="Cu-oxidase_C"/>
</dbReference>
<evidence type="ECO:0000313" key="9">
    <source>
        <dbReference type="Proteomes" id="UP000005408"/>
    </source>
</evidence>
<evidence type="ECO:0000256" key="4">
    <source>
        <dbReference type="ARBA" id="ARBA00023008"/>
    </source>
</evidence>
<evidence type="ECO:0000259" key="7">
    <source>
        <dbReference type="Pfam" id="PF07732"/>
    </source>
</evidence>
<dbReference type="CDD" id="cd13905">
    <property type="entry name" value="CuRO_3_tcLLC2_insect_like"/>
    <property type="match status" value="1"/>
</dbReference>